<keyword evidence="3" id="KW-1015">Disulfide bond</keyword>
<dbReference type="Gene3D" id="3.40.30.10">
    <property type="entry name" value="Glutaredoxin"/>
    <property type="match status" value="1"/>
</dbReference>
<evidence type="ECO:0000313" key="8">
    <source>
        <dbReference type="EMBL" id="SIP96339.1"/>
    </source>
</evidence>
<evidence type="ECO:0000259" key="7">
    <source>
        <dbReference type="Pfam" id="PF18312"/>
    </source>
</evidence>
<dbReference type="PANTHER" id="PTHR13887:SF14">
    <property type="entry name" value="DISULFIDE BOND FORMATION PROTEIN D"/>
    <property type="match status" value="1"/>
</dbReference>
<dbReference type="EMBL" id="FTMK01000002">
    <property type="protein sequence ID" value="SIP96339.1"/>
    <property type="molecule type" value="Genomic_DNA"/>
</dbReference>
<dbReference type="AlphaFoldDB" id="A0A1N6NW67"/>
<dbReference type="InterPro" id="IPR041205">
    <property type="entry name" value="ScsC_N"/>
</dbReference>
<evidence type="ECO:0000256" key="4">
    <source>
        <dbReference type="ARBA" id="ARBA00023284"/>
    </source>
</evidence>
<evidence type="ECO:0000256" key="5">
    <source>
        <dbReference type="SAM" id="SignalP"/>
    </source>
</evidence>
<protein>
    <submittedName>
        <fullName evidence="8">Protein-disulfide isomerase</fullName>
    </submittedName>
</protein>
<dbReference type="InterPro" id="IPR001853">
    <property type="entry name" value="DSBA-like_thioredoxin_dom"/>
</dbReference>
<organism evidence="8 9">
    <name type="scientific">Paracoccus thiocyanatus</name>
    <dbReference type="NCBI Taxonomy" id="34006"/>
    <lineage>
        <taxon>Bacteria</taxon>
        <taxon>Pseudomonadati</taxon>
        <taxon>Pseudomonadota</taxon>
        <taxon>Alphaproteobacteria</taxon>
        <taxon>Rhodobacterales</taxon>
        <taxon>Paracoccaceae</taxon>
        <taxon>Paracoccus</taxon>
    </lineage>
</organism>
<keyword evidence="8" id="KW-0413">Isomerase</keyword>
<name>A0A1N6NW67_9RHOB</name>
<dbReference type="CDD" id="cd03023">
    <property type="entry name" value="DsbA_Com1_like"/>
    <property type="match status" value="1"/>
</dbReference>
<evidence type="ECO:0000313" key="9">
    <source>
        <dbReference type="Proteomes" id="UP000323956"/>
    </source>
</evidence>
<dbReference type="InterPro" id="IPR036249">
    <property type="entry name" value="Thioredoxin-like_sf"/>
</dbReference>
<dbReference type="GO" id="GO:0016491">
    <property type="term" value="F:oxidoreductase activity"/>
    <property type="evidence" value="ECO:0007669"/>
    <property type="project" value="UniProtKB-KW"/>
</dbReference>
<dbReference type="Pfam" id="PF18312">
    <property type="entry name" value="ScsC_N"/>
    <property type="match status" value="1"/>
</dbReference>
<accession>A0A1N6NW67</accession>
<feature type="signal peptide" evidence="5">
    <location>
        <begin position="1"/>
        <end position="19"/>
    </location>
</feature>
<evidence type="ECO:0000256" key="2">
    <source>
        <dbReference type="ARBA" id="ARBA00023002"/>
    </source>
</evidence>
<dbReference type="PANTHER" id="PTHR13887">
    <property type="entry name" value="GLUTATHIONE S-TRANSFERASE KAPPA"/>
    <property type="match status" value="1"/>
</dbReference>
<evidence type="ECO:0000256" key="1">
    <source>
        <dbReference type="ARBA" id="ARBA00022729"/>
    </source>
</evidence>
<feature type="domain" description="Copper resistance protein ScsC N-terminal" evidence="7">
    <location>
        <begin position="29"/>
        <end position="59"/>
    </location>
</feature>
<feature type="domain" description="DSBA-like thioredoxin" evidence="6">
    <location>
        <begin position="95"/>
        <end position="231"/>
    </location>
</feature>
<dbReference type="Proteomes" id="UP000323956">
    <property type="component" value="Unassembled WGS sequence"/>
</dbReference>
<keyword evidence="2" id="KW-0560">Oxidoreductase</keyword>
<proteinExistence type="predicted"/>
<dbReference type="SUPFAM" id="SSF52833">
    <property type="entry name" value="Thioredoxin-like"/>
    <property type="match status" value="1"/>
</dbReference>
<feature type="chain" id="PRO_5013043041" evidence="5">
    <location>
        <begin position="20"/>
        <end position="250"/>
    </location>
</feature>
<evidence type="ECO:0000256" key="3">
    <source>
        <dbReference type="ARBA" id="ARBA00023157"/>
    </source>
</evidence>
<keyword evidence="4" id="KW-0676">Redox-active center</keyword>
<sequence>MKAVLTAALLAATALPALAFDPANMSAAEKAAFGEAVRDYLMENPDVLIESINVLEERRMADEAKNDQLLVENNRDAIFNDGHSWIGGNPEGDVTLVEFVDYRCGVCKRISPDVQDLIESDGNIRWIVKEFPILTQESDMAARFAIAVQQEAGPDAYKKAHDALMQSRGPVNLESLTEMAGQLGLDSQAVLNRMNTEEVSAVLRKNHQLAEQMRVMGTPTFIIEGEMLRGMPAEGLESTIARARAAKAEG</sequence>
<dbReference type="OrthoDB" id="9780147at2"/>
<keyword evidence="1 5" id="KW-0732">Signal</keyword>
<dbReference type="GO" id="GO:0016853">
    <property type="term" value="F:isomerase activity"/>
    <property type="evidence" value="ECO:0007669"/>
    <property type="project" value="UniProtKB-KW"/>
</dbReference>
<dbReference type="RefSeq" id="WP_149763949.1">
    <property type="nucleotide sequence ID" value="NZ_FTMK01000002.1"/>
</dbReference>
<dbReference type="Pfam" id="PF01323">
    <property type="entry name" value="DSBA"/>
    <property type="match status" value="1"/>
</dbReference>
<reference evidence="8 9" key="1">
    <citation type="submission" date="2017-01" db="EMBL/GenBank/DDBJ databases">
        <authorList>
            <person name="Varghese N."/>
            <person name="Submissions S."/>
        </authorList>
    </citation>
    <scope>NUCLEOTIDE SEQUENCE [LARGE SCALE GENOMIC DNA]</scope>
    <source>
        <strain evidence="8 9">ATCC 700171</strain>
    </source>
</reference>
<evidence type="ECO:0000259" key="6">
    <source>
        <dbReference type="Pfam" id="PF01323"/>
    </source>
</evidence>
<gene>
    <name evidence="8" type="ORF">SAMN05421641_102124</name>
</gene>